<keyword evidence="2" id="KW-0456">Lyase</keyword>
<dbReference type="InterPro" id="IPR005128">
    <property type="entry name" value="Acetolactate_a_deCO2ase"/>
</dbReference>
<evidence type="ECO:0000313" key="2">
    <source>
        <dbReference type="EMBL" id="MCA6079079.1"/>
    </source>
</evidence>
<dbReference type="EMBL" id="JAIXNE010000009">
    <property type="protein sequence ID" value="MCA6079079.1"/>
    <property type="molecule type" value="Genomic_DNA"/>
</dbReference>
<gene>
    <name evidence="2" type="ORF">LDX50_29680</name>
</gene>
<dbReference type="GO" id="GO:0045151">
    <property type="term" value="P:acetoin biosynthetic process"/>
    <property type="evidence" value="ECO:0007669"/>
    <property type="project" value="InterPro"/>
</dbReference>
<feature type="chain" id="PRO_5040946645" evidence="1">
    <location>
        <begin position="19"/>
        <end position="236"/>
    </location>
</feature>
<proteinExistence type="predicted"/>
<reference evidence="2" key="1">
    <citation type="submission" date="2021-09" db="EMBL/GenBank/DDBJ databases">
        <title>Fulvivirga sp. isolated from coastal sediment.</title>
        <authorList>
            <person name="Yu H."/>
        </authorList>
    </citation>
    <scope>NUCLEOTIDE SEQUENCE</scope>
    <source>
        <strain evidence="2">1062</strain>
    </source>
</reference>
<organism evidence="2 3">
    <name type="scientific">Fulvivirga sedimenti</name>
    <dbReference type="NCBI Taxonomy" id="2879465"/>
    <lineage>
        <taxon>Bacteria</taxon>
        <taxon>Pseudomonadati</taxon>
        <taxon>Bacteroidota</taxon>
        <taxon>Cytophagia</taxon>
        <taxon>Cytophagales</taxon>
        <taxon>Fulvivirgaceae</taxon>
        <taxon>Fulvivirga</taxon>
    </lineage>
</organism>
<protein>
    <submittedName>
        <fullName evidence="2">Acetolactate decarboxylase</fullName>
        <ecNumber evidence="2">4.1.1.5</ecNumber>
    </submittedName>
</protein>
<evidence type="ECO:0000313" key="3">
    <source>
        <dbReference type="Proteomes" id="UP001139409"/>
    </source>
</evidence>
<feature type="signal peptide" evidence="1">
    <location>
        <begin position="1"/>
        <end position="18"/>
    </location>
</feature>
<dbReference type="EC" id="4.1.1.5" evidence="2"/>
<name>A0A9X1HZ25_9BACT</name>
<dbReference type="Pfam" id="PF03306">
    <property type="entry name" value="AAL_decarboxy"/>
    <property type="match status" value="1"/>
</dbReference>
<dbReference type="AlphaFoldDB" id="A0A9X1HZ25"/>
<dbReference type="SUPFAM" id="SSF117856">
    <property type="entry name" value="AF0104/ALDC/Ptd012-like"/>
    <property type="match status" value="1"/>
</dbReference>
<dbReference type="Proteomes" id="UP001139409">
    <property type="component" value="Unassembled WGS sequence"/>
</dbReference>
<comment type="caution">
    <text evidence="2">The sequence shown here is derived from an EMBL/GenBank/DDBJ whole genome shotgun (WGS) entry which is preliminary data.</text>
</comment>
<accession>A0A9X1HZ25</accession>
<dbReference type="RefSeq" id="WP_225699941.1">
    <property type="nucleotide sequence ID" value="NZ_JAIXNE010000009.1"/>
</dbReference>
<dbReference type="GO" id="GO:0047605">
    <property type="term" value="F:acetolactate decarboxylase activity"/>
    <property type="evidence" value="ECO:0007669"/>
    <property type="project" value="UniProtKB-EC"/>
</dbReference>
<dbReference type="Gene3D" id="3.30.1330.80">
    <property type="entry name" value="Hypothetical protein, similar to alpha- acetolactate decarboxylase, domain 2"/>
    <property type="match status" value="1"/>
</dbReference>
<sequence length="236" mass="26013">MRFCLLFLIVGLLQPVMAQNWNGKVYYAGALRKTMQEGFTGVAAQLDSVSGGEDLFGLGAVDGLKGEFIVMAGEITRSYVANGSIRTDPSYAGGVTLLVYTTVREWKAVPLTDSIETLDDLESFVERSASGMGIDTTKPFPFLLEGRFESVNWHIIDWPENDPVHTHEKHKSSGLNGALNNEAARMLGFYSKHHKGIFTHHTRFIHIHGLPESLKAAVHVDDLEADGRVILFLPAQ</sequence>
<keyword evidence="3" id="KW-1185">Reference proteome</keyword>
<keyword evidence="1" id="KW-0732">Signal</keyword>
<evidence type="ECO:0000256" key="1">
    <source>
        <dbReference type="SAM" id="SignalP"/>
    </source>
</evidence>